<evidence type="ECO:0000313" key="2">
    <source>
        <dbReference type="EMBL" id="CAK9011166.1"/>
    </source>
</evidence>
<feature type="domain" description="DUF4116" evidence="1">
    <location>
        <begin position="211"/>
        <end position="253"/>
    </location>
</feature>
<accession>A0ABP0JA18</accession>
<gene>
    <name evidence="2" type="ORF">SCF082_LOCUS10984</name>
</gene>
<proteinExistence type="predicted"/>
<dbReference type="Proteomes" id="UP001642464">
    <property type="component" value="Unassembled WGS sequence"/>
</dbReference>
<dbReference type="Pfam" id="PF13475">
    <property type="entry name" value="DUF4116"/>
    <property type="match status" value="3"/>
</dbReference>
<organism evidence="2 3">
    <name type="scientific">Durusdinium trenchii</name>
    <dbReference type="NCBI Taxonomy" id="1381693"/>
    <lineage>
        <taxon>Eukaryota</taxon>
        <taxon>Sar</taxon>
        <taxon>Alveolata</taxon>
        <taxon>Dinophyceae</taxon>
        <taxon>Suessiales</taxon>
        <taxon>Symbiodiniaceae</taxon>
        <taxon>Durusdinium</taxon>
    </lineage>
</organism>
<evidence type="ECO:0000259" key="1">
    <source>
        <dbReference type="Pfam" id="PF13475"/>
    </source>
</evidence>
<evidence type="ECO:0000313" key="3">
    <source>
        <dbReference type="Proteomes" id="UP001642464"/>
    </source>
</evidence>
<reference evidence="2 3" key="1">
    <citation type="submission" date="2024-02" db="EMBL/GenBank/DDBJ databases">
        <authorList>
            <person name="Chen Y."/>
            <person name="Shah S."/>
            <person name="Dougan E. K."/>
            <person name="Thang M."/>
            <person name="Chan C."/>
        </authorList>
    </citation>
    <scope>NUCLEOTIDE SEQUENCE [LARGE SCALE GENOMIC DNA]</scope>
</reference>
<dbReference type="InterPro" id="IPR025197">
    <property type="entry name" value="DUF4116"/>
</dbReference>
<keyword evidence="3" id="KW-1185">Reference proteome</keyword>
<comment type="caution">
    <text evidence="2">The sequence shown here is derived from an EMBL/GenBank/DDBJ whole genome shotgun (WGS) entry which is preliminary data.</text>
</comment>
<feature type="domain" description="DUF4116" evidence="1">
    <location>
        <begin position="47"/>
        <end position="89"/>
    </location>
</feature>
<name>A0ABP0JA18_9DINO</name>
<feature type="domain" description="DUF4116" evidence="1">
    <location>
        <begin position="164"/>
        <end position="194"/>
    </location>
</feature>
<protein>
    <recommendedName>
        <fullName evidence="1">DUF4116 domain-containing protein</fullName>
    </recommendedName>
</protein>
<sequence>MARVQRLSHGHRLLLDQDLALQDLSDSTSSATACVSWYQKSPEFLKALEMVETDGLSFEKIPEELQHDRELVLAAVKSNAGALWSVSEETERDVASGHELQHMSVIRSCAVFAEEFRGDREVIRLAARKACYADPAMNTPTKPLDGYRAQGVALWKASEELMTDRDFVLELVQINGHALGFASHTFQDDRETVMVCRGNGGRVSLPKLLVTAVKNNVSAVQYGSERLQDDKEIILMAVSSAGWLIPFVSDRLQRDPEICFAAVRAQPEAISYVAPELITRELLMIAGTGGRLALLCE</sequence>
<dbReference type="EMBL" id="CAXAMM010006469">
    <property type="protein sequence ID" value="CAK9011166.1"/>
    <property type="molecule type" value="Genomic_DNA"/>
</dbReference>